<dbReference type="InterPro" id="IPR013815">
    <property type="entry name" value="ATP_grasp_subdomain_1"/>
</dbReference>
<feature type="binding site" evidence="7">
    <location>
        <position position="116"/>
    </location>
    <ligand>
        <name>ATP</name>
        <dbReference type="ChEBI" id="CHEBI:30616"/>
    </ligand>
</feature>
<dbReference type="InterPro" id="IPR005809">
    <property type="entry name" value="Succ_CoA_ligase-like_bsu"/>
</dbReference>
<feature type="binding site" evidence="7">
    <location>
        <position position="222"/>
    </location>
    <ligand>
        <name>Mg(2+)</name>
        <dbReference type="ChEBI" id="CHEBI:18420"/>
    </ligand>
</feature>
<dbReference type="FunFam" id="3.30.1490.20:FF:000002">
    <property type="entry name" value="Succinate--CoA ligase [ADP-forming] subunit beta"/>
    <property type="match status" value="1"/>
</dbReference>
<keyword evidence="6 7" id="KW-0460">Magnesium</keyword>
<evidence type="ECO:0000256" key="7">
    <source>
        <dbReference type="HAMAP-Rule" id="MF_00558"/>
    </source>
</evidence>
<dbReference type="GO" id="GO:0005524">
    <property type="term" value="F:ATP binding"/>
    <property type="evidence" value="ECO:0007669"/>
    <property type="project" value="UniProtKB-UniRule"/>
</dbReference>
<dbReference type="GO" id="GO:0006104">
    <property type="term" value="P:succinyl-CoA metabolic process"/>
    <property type="evidence" value="ECO:0007669"/>
    <property type="project" value="TreeGrafter"/>
</dbReference>
<dbReference type="Pfam" id="PF08442">
    <property type="entry name" value="ATP-grasp_2"/>
    <property type="match status" value="1"/>
</dbReference>
<comment type="catalytic activity">
    <reaction evidence="7">
        <text>succinate + ATP + CoA = succinyl-CoA + ADP + phosphate</text>
        <dbReference type="Rhea" id="RHEA:17661"/>
        <dbReference type="ChEBI" id="CHEBI:30031"/>
        <dbReference type="ChEBI" id="CHEBI:30616"/>
        <dbReference type="ChEBI" id="CHEBI:43474"/>
        <dbReference type="ChEBI" id="CHEBI:57287"/>
        <dbReference type="ChEBI" id="CHEBI:57292"/>
        <dbReference type="ChEBI" id="CHEBI:456216"/>
        <dbReference type="EC" id="6.2.1.5"/>
    </reaction>
</comment>
<dbReference type="Gene3D" id="3.30.1490.20">
    <property type="entry name" value="ATP-grasp fold, A domain"/>
    <property type="match status" value="1"/>
</dbReference>
<dbReference type="InterPro" id="IPR016102">
    <property type="entry name" value="Succinyl-CoA_synth-like"/>
</dbReference>
<sequence length="397" mass="43037">MNLHEYQGKELLNSFGVRIQRGIVADNHKKAVEAAKQLATETGTGWWVVKAQIHAGGRGKGGGVKLAKSLEQVESISEDIIGMMLKTPQTPPQGKKVSQVLVAEDVYYPGDNEPEEYYMSVLLNRATGKNMIMYSTEGGMDIETVAEETPHLIFTEEIDPLIGLQGFQARKIAFNLGLSGGALKEMIKFVSSLYTAFVESDSSLFEINPVLKTSDDKILAVDSKVTLDDNALFRHKDLAELRDLREENEIEVEANAAGLNYVDLDGNVGCMVNGAGLAMGTMDLIKQSGGEPANFLDVGGTADAKRVETAFRIILKDDNVKAILVNIFGGIVRCDRVAQGVIDAYKNMGDAIKVPIIVRLQGTNAIEAKQLIDDSGLDVISATEFQEAADKVQEVLA</sequence>
<evidence type="ECO:0000313" key="10">
    <source>
        <dbReference type="EMBL" id="SDW76829.1"/>
    </source>
</evidence>
<dbReference type="GO" id="GO:0042709">
    <property type="term" value="C:succinate-CoA ligase complex"/>
    <property type="evidence" value="ECO:0007669"/>
    <property type="project" value="TreeGrafter"/>
</dbReference>
<feature type="domain" description="ATP-grasp fold succinyl-CoA synthetase-type" evidence="9">
    <location>
        <begin position="2"/>
        <end position="210"/>
    </location>
</feature>
<comment type="catalytic activity">
    <reaction evidence="7">
        <text>GTP + succinate + CoA = succinyl-CoA + GDP + phosphate</text>
        <dbReference type="Rhea" id="RHEA:22120"/>
        <dbReference type="ChEBI" id="CHEBI:30031"/>
        <dbReference type="ChEBI" id="CHEBI:37565"/>
        <dbReference type="ChEBI" id="CHEBI:43474"/>
        <dbReference type="ChEBI" id="CHEBI:57287"/>
        <dbReference type="ChEBI" id="CHEBI:57292"/>
        <dbReference type="ChEBI" id="CHEBI:58189"/>
    </reaction>
</comment>
<dbReference type="GO" id="GO:0000287">
    <property type="term" value="F:magnesium ion binding"/>
    <property type="evidence" value="ECO:0007669"/>
    <property type="project" value="UniProtKB-UniRule"/>
</dbReference>
<evidence type="ECO:0000256" key="2">
    <source>
        <dbReference type="ARBA" id="ARBA00022532"/>
    </source>
</evidence>
<keyword evidence="4 7" id="KW-0479">Metal-binding</keyword>
<dbReference type="Gene3D" id="3.30.470.20">
    <property type="entry name" value="ATP-grasp fold, B domain"/>
    <property type="match status" value="1"/>
</dbReference>
<evidence type="ECO:0000259" key="9">
    <source>
        <dbReference type="Pfam" id="PF08442"/>
    </source>
</evidence>
<dbReference type="STRING" id="762486.SAMN05444411_102135"/>
<comment type="similarity">
    <text evidence="1 7">Belongs to the succinate/malate CoA ligase beta subunit family.</text>
</comment>
<reference evidence="10 11" key="1">
    <citation type="submission" date="2016-10" db="EMBL/GenBank/DDBJ databases">
        <authorList>
            <person name="de Groot N.N."/>
        </authorList>
    </citation>
    <scope>NUCLEOTIDE SEQUENCE [LARGE SCALE GENOMIC DNA]</scope>
    <source>
        <strain evidence="10 11">DSM 24956</strain>
    </source>
</reference>
<dbReference type="Gene3D" id="3.40.50.261">
    <property type="entry name" value="Succinyl-CoA synthetase domains"/>
    <property type="match status" value="1"/>
</dbReference>
<dbReference type="NCBIfam" id="NF001913">
    <property type="entry name" value="PRK00696.1"/>
    <property type="match status" value="1"/>
</dbReference>
<dbReference type="InterPro" id="IPR005811">
    <property type="entry name" value="SUCC_ACL_C"/>
</dbReference>
<dbReference type="GO" id="GO:0006099">
    <property type="term" value="P:tricarboxylic acid cycle"/>
    <property type="evidence" value="ECO:0007669"/>
    <property type="project" value="UniProtKB-UniRule"/>
</dbReference>
<evidence type="ECO:0000259" key="8">
    <source>
        <dbReference type="Pfam" id="PF00549"/>
    </source>
</evidence>
<keyword evidence="3 7" id="KW-0436">Ligase</keyword>
<dbReference type="Pfam" id="PF00549">
    <property type="entry name" value="Ligase_CoA"/>
    <property type="match status" value="1"/>
</dbReference>
<evidence type="ECO:0000313" key="11">
    <source>
        <dbReference type="Proteomes" id="UP000199595"/>
    </source>
</evidence>
<dbReference type="PANTHER" id="PTHR11815">
    <property type="entry name" value="SUCCINYL-COA SYNTHETASE BETA CHAIN"/>
    <property type="match status" value="1"/>
</dbReference>
<dbReference type="EMBL" id="FNNJ01000002">
    <property type="protein sequence ID" value="SDW76829.1"/>
    <property type="molecule type" value="Genomic_DNA"/>
</dbReference>
<protein>
    <recommendedName>
        <fullName evidence="7">Succinate--CoA ligase [ADP-forming] subunit beta</fullName>
        <ecNumber evidence="7">6.2.1.5</ecNumber>
    </recommendedName>
    <alternativeName>
        <fullName evidence="7">Succinyl-CoA synthetase subunit beta</fullName>
        <shortName evidence="7">SCS-beta</shortName>
    </alternativeName>
</protein>
<accession>A0A1H2W9U5</accession>
<dbReference type="PROSITE" id="PS01217">
    <property type="entry name" value="SUCCINYL_COA_LIG_3"/>
    <property type="match status" value="1"/>
</dbReference>
<dbReference type="FunFam" id="3.30.470.20:FF:000002">
    <property type="entry name" value="Succinate--CoA ligase [ADP-forming] subunit beta"/>
    <property type="match status" value="1"/>
</dbReference>
<dbReference type="RefSeq" id="WP_090120789.1">
    <property type="nucleotide sequence ID" value="NZ_FNNJ01000002.1"/>
</dbReference>
<dbReference type="Proteomes" id="UP000199595">
    <property type="component" value="Unassembled WGS sequence"/>
</dbReference>
<name>A0A1H2W9U5_9FLAO</name>
<feature type="binding site" evidence="7">
    <location>
        <position position="273"/>
    </location>
    <ligand>
        <name>substrate</name>
        <note>ligand shared with subunit alpha</note>
    </ligand>
</feature>
<dbReference type="GO" id="GO:0005829">
    <property type="term" value="C:cytosol"/>
    <property type="evidence" value="ECO:0007669"/>
    <property type="project" value="TreeGrafter"/>
</dbReference>
<dbReference type="HAMAP" id="MF_00558">
    <property type="entry name" value="Succ_CoA_beta"/>
    <property type="match status" value="1"/>
</dbReference>
<dbReference type="GO" id="GO:0004776">
    <property type="term" value="F:succinate-CoA ligase (GDP-forming) activity"/>
    <property type="evidence" value="ECO:0007669"/>
    <property type="project" value="RHEA"/>
</dbReference>
<comment type="function">
    <text evidence="7">Succinyl-CoA synthetase functions in the citric acid cycle (TCA), coupling the hydrolysis of succinyl-CoA to the synthesis of either ATP or GTP and thus represents the only step of substrate-level phosphorylation in the TCA. The beta subunit provides nucleotide specificity of the enzyme and binds the substrate succinate, while the binding sites for coenzyme A and phosphate are found in the alpha subunit.</text>
</comment>
<dbReference type="PIRSF" id="PIRSF001554">
    <property type="entry name" value="SucCS_beta"/>
    <property type="match status" value="1"/>
</dbReference>
<comment type="caution">
    <text evidence="7">Lacks conserved residue(s) required for the propagation of feature annotation.</text>
</comment>
<dbReference type="OrthoDB" id="9802602at2"/>
<keyword evidence="5 7" id="KW-0547">Nucleotide-binding</keyword>
<feature type="binding site" evidence="7">
    <location>
        <position position="208"/>
    </location>
    <ligand>
        <name>Mg(2+)</name>
        <dbReference type="ChEBI" id="CHEBI:18420"/>
    </ligand>
</feature>
<feature type="binding site" evidence="7">
    <location>
        <position position="106"/>
    </location>
    <ligand>
        <name>ATP</name>
        <dbReference type="ChEBI" id="CHEBI:30616"/>
    </ligand>
</feature>
<keyword evidence="11" id="KW-1185">Reference proteome</keyword>
<dbReference type="FunFam" id="3.40.50.261:FF:000001">
    <property type="entry name" value="Succinate--CoA ligase [ADP-forming] subunit beta"/>
    <property type="match status" value="1"/>
</dbReference>
<dbReference type="AlphaFoldDB" id="A0A1H2W9U5"/>
<keyword evidence="7" id="KW-0067">ATP-binding</keyword>
<evidence type="ECO:0000256" key="1">
    <source>
        <dbReference type="ARBA" id="ARBA00009182"/>
    </source>
</evidence>
<feature type="binding site" evidence="7">
    <location>
        <begin position="57"/>
        <end position="59"/>
    </location>
    <ligand>
        <name>ATP</name>
        <dbReference type="ChEBI" id="CHEBI:30616"/>
    </ligand>
</feature>
<dbReference type="UniPathway" id="UPA00223">
    <property type="reaction ID" value="UER00999"/>
</dbReference>
<dbReference type="PANTHER" id="PTHR11815:SF10">
    <property type="entry name" value="SUCCINATE--COA LIGASE [GDP-FORMING] SUBUNIT BETA, MITOCHONDRIAL"/>
    <property type="match status" value="1"/>
</dbReference>
<evidence type="ECO:0000256" key="6">
    <source>
        <dbReference type="ARBA" id="ARBA00022842"/>
    </source>
</evidence>
<comment type="pathway">
    <text evidence="7">Carbohydrate metabolism; tricarboxylic acid cycle; succinate from succinyl-CoA (ligase route): step 1/1.</text>
</comment>
<dbReference type="SUPFAM" id="SSF56059">
    <property type="entry name" value="Glutathione synthetase ATP-binding domain-like"/>
    <property type="match status" value="1"/>
</dbReference>
<evidence type="ECO:0000256" key="5">
    <source>
        <dbReference type="ARBA" id="ARBA00022741"/>
    </source>
</evidence>
<comment type="cofactor">
    <cofactor evidence="7">
        <name>Mg(2+)</name>
        <dbReference type="ChEBI" id="CHEBI:18420"/>
    </cofactor>
    <text evidence="7">Binds 1 Mg(2+) ion per subunit.</text>
</comment>
<dbReference type="InterPro" id="IPR017866">
    <property type="entry name" value="Succ-CoA_synthase_bsu_CS"/>
</dbReference>
<dbReference type="SUPFAM" id="SSF52210">
    <property type="entry name" value="Succinyl-CoA synthetase domains"/>
    <property type="match status" value="1"/>
</dbReference>
<comment type="subunit">
    <text evidence="7">Heterotetramer of two alpha and two beta subunits.</text>
</comment>
<evidence type="ECO:0000256" key="4">
    <source>
        <dbReference type="ARBA" id="ARBA00022723"/>
    </source>
</evidence>
<feature type="binding site" evidence="7">
    <location>
        <position position="50"/>
    </location>
    <ligand>
        <name>ATP</name>
        <dbReference type="ChEBI" id="CHEBI:30616"/>
    </ligand>
</feature>
<organism evidence="10 11">
    <name type="scientific">Lutibacter oricola</name>
    <dbReference type="NCBI Taxonomy" id="762486"/>
    <lineage>
        <taxon>Bacteria</taxon>
        <taxon>Pseudomonadati</taxon>
        <taxon>Bacteroidota</taxon>
        <taxon>Flavobacteriia</taxon>
        <taxon>Flavobacteriales</taxon>
        <taxon>Flavobacteriaceae</taxon>
        <taxon>Lutibacter</taxon>
    </lineage>
</organism>
<feature type="domain" description="ATP-citrate synthase/succinyl-CoA ligase C-terminal" evidence="8">
    <location>
        <begin position="271"/>
        <end position="392"/>
    </location>
</feature>
<dbReference type="InterPro" id="IPR013650">
    <property type="entry name" value="ATP-grasp_succ-CoA_synth-type"/>
</dbReference>
<proteinExistence type="inferred from homology"/>
<evidence type="ECO:0000256" key="3">
    <source>
        <dbReference type="ARBA" id="ARBA00022598"/>
    </source>
</evidence>
<keyword evidence="2 7" id="KW-0816">Tricarboxylic acid cycle</keyword>
<gene>
    <name evidence="7" type="primary">sucC</name>
    <name evidence="10" type="ORF">SAMN05444411_102135</name>
</gene>
<dbReference type="NCBIfam" id="TIGR01016">
    <property type="entry name" value="sucCoAbeta"/>
    <property type="match status" value="1"/>
</dbReference>
<feature type="binding site" evidence="7">
    <location>
        <begin position="330"/>
        <end position="332"/>
    </location>
    <ligand>
        <name>substrate</name>
        <note>ligand shared with subunit alpha</note>
    </ligand>
</feature>
<dbReference type="EC" id="6.2.1.5" evidence="7"/>
<dbReference type="GO" id="GO:0004775">
    <property type="term" value="F:succinate-CoA ligase (ADP-forming) activity"/>
    <property type="evidence" value="ECO:0007669"/>
    <property type="project" value="UniProtKB-UniRule"/>
</dbReference>